<evidence type="ECO:0000313" key="22">
    <source>
        <dbReference type="Proteomes" id="UP000515161"/>
    </source>
</evidence>
<dbReference type="InParanoid" id="A0A6P8VFM2"/>
<gene>
    <name evidence="23" type="primary">LOC117554725</name>
</gene>
<feature type="compositionally biased region" description="Polar residues" evidence="18">
    <location>
        <begin position="536"/>
        <end position="549"/>
    </location>
</feature>
<feature type="binding site" evidence="17">
    <location>
        <position position="221"/>
    </location>
    <ligand>
        <name>ATP</name>
        <dbReference type="ChEBI" id="CHEBI:30616"/>
    </ligand>
</feature>
<feature type="compositionally biased region" description="Polar residues" evidence="18">
    <location>
        <begin position="1214"/>
        <end position="1224"/>
    </location>
</feature>
<comment type="catalytic activity">
    <reaction evidence="15">
        <text>L-seryl-[receptor-protein] + ATP = O-phospho-L-seryl-[receptor-protein] + ADP + H(+)</text>
        <dbReference type="Rhea" id="RHEA:18673"/>
        <dbReference type="Rhea" id="RHEA-COMP:11022"/>
        <dbReference type="Rhea" id="RHEA-COMP:11023"/>
        <dbReference type="ChEBI" id="CHEBI:15378"/>
        <dbReference type="ChEBI" id="CHEBI:29999"/>
        <dbReference type="ChEBI" id="CHEBI:30616"/>
        <dbReference type="ChEBI" id="CHEBI:83421"/>
        <dbReference type="ChEBI" id="CHEBI:456216"/>
        <dbReference type="EC" id="2.7.11.30"/>
    </reaction>
</comment>
<dbReference type="GO" id="GO:0005524">
    <property type="term" value="F:ATP binding"/>
    <property type="evidence" value="ECO:0007669"/>
    <property type="project" value="UniProtKB-UniRule"/>
</dbReference>
<keyword evidence="4" id="KW-0723">Serine/threonine-protein kinase</keyword>
<dbReference type="KEGG" id="gacu:117554725"/>
<dbReference type="RefSeq" id="XP_034085103.1">
    <property type="nucleotide sequence ID" value="XM_034229212.1"/>
</dbReference>
<comment type="catalytic activity">
    <reaction evidence="16">
        <text>L-threonyl-[receptor-protein] + ATP = O-phospho-L-threonyl-[receptor-protein] + ADP + H(+)</text>
        <dbReference type="Rhea" id="RHEA:44880"/>
        <dbReference type="Rhea" id="RHEA-COMP:11024"/>
        <dbReference type="Rhea" id="RHEA-COMP:11025"/>
        <dbReference type="ChEBI" id="CHEBI:15378"/>
        <dbReference type="ChEBI" id="CHEBI:30013"/>
        <dbReference type="ChEBI" id="CHEBI:30616"/>
        <dbReference type="ChEBI" id="CHEBI:61977"/>
        <dbReference type="ChEBI" id="CHEBI:456216"/>
        <dbReference type="EC" id="2.7.11.30"/>
    </reaction>
</comment>
<evidence type="ECO:0000256" key="2">
    <source>
        <dbReference type="ARBA" id="ARBA00009605"/>
    </source>
</evidence>
<feature type="compositionally biased region" description="Polar residues" evidence="18">
    <location>
        <begin position="766"/>
        <end position="795"/>
    </location>
</feature>
<evidence type="ECO:0000256" key="14">
    <source>
        <dbReference type="ARBA" id="ARBA00023180"/>
    </source>
</evidence>
<evidence type="ECO:0000256" key="19">
    <source>
        <dbReference type="SAM" id="Phobius"/>
    </source>
</evidence>
<keyword evidence="5" id="KW-0808">Transferase</keyword>
<dbReference type="GO" id="GO:0005024">
    <property type="term" value="F:transforming growth factor beta receptor activity"/>
    <property type="evidence" value="ECO:0007669"/>
    <property type="project" value="TreeGrafter"/>
</dbReference>
<dbReference type="SUPFAM" id="SSF57302">
    <property type="entry name" value="Snake toxin-like"/>
    <property type="match status" value="1"/>
</dbReference>
<evidence type="ECO:0000256" key="18">
    <source>
        <dbReference type="SAM" id="MobiDB-lite"/>
    </source>
</evidence>
<dbReference type="Pfam" id="PF01064">
    <property type="entry name" value="Activin_recp"/>
    <property type="match status" value="1"/>
</dbReference>
<feature type="transmembrane region" description="Helical" evidence="19">
    <location>
        <begin position="146"/>
        <end position="169"/>
    </location>
</feature>
<evidence type="ECO:0000256" key="7">
    <source>
        <dbReference type="ARBA" id="ARBA00022729"/>
    </source>
</evidence>
<dbReference type="InterPro" id="IPR000472">
    <property type="entry name" value="Activin_recp"/>
</dbReference>
<evidence type="ECO:0000256" key="5">
    <source>
        <dbReference type="ARBA" id="ARBA00022679"/>
    </source>
</evidence>
<feature type="chain" id="PRO_5027613837" description="receptor protein serine/threonine kinase" evidence="20">
    <location>
        <begin position="18"/>
        <end position="1224"/>
    </location>
</feature>
<dbReference type="GeneID" id="117554725"/>
<dbReference type="FunFam" id="1.10.510.10:FF:000487">
    <property type="entry name" value="Anti-Muellerian hormone type-2 receptor"/>
    <property type="match status" value="1"/>
</dbReference>
<evidence type="ECO:0000256" key="15">
    <source>
        <dbReference type="ARBA" id="ARBA00047681"/>
    </source>
</evidence>
<comment type="similarity">
    <text evidence="2">Belongs to the protein kinase superfamily. TKL Ser/Thr protein kinase family. TGFB receptor subfamily.</text>
</comment>
<keyword evidence="9" id="KW-0418">Kinase</keyword>
<evidence type="ECO:0000256" key="11">
    <source>
        <dbReference type="ARBA" id="ARBA00022989"/>
    </source>
</evidence>
<keyword evidence="22" id="KW-1185">Reference proteome</keyword>
<feature type="region of interest" description="Disordered" evidence="18">
    <location>
        <begin position="536"/>
        <end position="555"/>
    </location>
</feature>
<feature type="region of interest" description="Disordered" evidence="18">
    <location>
        <begin position="1087"/>
        <end position="1160"/>
    </location>
</feature>
<keyword evidence="12 19" id="KW-0472">Membrane</keyword>
<dbReference type="CDD" id="cd14054">
    <property type="entry name" value="STKc_BMPR2_AMHR2"/>
    <property type="match status" value="1"/>
</dbReference>
<evidence type="ECO:0000256" key="8">
    <source>
        <dbReference type="ARBA" id="ARBA00022741"/>
    </source>
</evidence>
<dbReference type="InterPro" id="IPR017441">
    <property type="entry name" value="Protein_kinase_ATP_BS"/>
</dbReference>
<dbReference type="PROSITE" id="PS50011">
    <property type="entry name" value="PROTEIN_KINASE_DOM"/>
    <property type="match status" value="1"/>
</dbReference>
<keyword evidence="7 20" id="KW-0732">Signal</keyword>
<evidence type="ECO:0000256" key="13">
    <source>
        <dbReference type="ARBA" id="ARBA00023170"/>
    </source>
</evidence>
<dbReference type="PANTHER" id="PTHR23255">
    <property type="entry name" value="TRANSFORMING GROWTH FACTOR-BETA RECEPTOR TYPE I AND II"/>
    <property type="match status" value="1"/>
</dbReference>
<dbReference type="GO" id="GO:0030509">
    <property type="term" value="P:BMP signaling pathway"/>
    <property type="evidence" value="ECO:0007669"/>
    <property type="project" value="TreeGrafter"/>
</dbReference>
<feature type="compositionally biased region" description="Polar residues" evidence="18">
    <location>
        <begin position="1102"/>
        <end position="1114"/>
    </location>
</feature>
<keyword evidence="13" id="KW-0675">Receptor</keyword>
<dbReference type="Proteomes" id="UP000515161">
    <property type="component" value="Unplaced"/>
</dbReference>
<proteinExistence type="inferred from homology"/>
<feature type="signal peptide" evidence="20">
    <location>
        <begin position="1"/>
        <end position="17"/>
    </location>
</feature>
<accession>A0A6P8VFM2</accession>
<evidence type="ECO:0000256" key="6">
    <source>
        <dbReference type="ARBA" id="ARBA00022692"/>
    </source>
</evidence>
<dbReference type="PANTHER" id="PTHR23255:SF63">
    <property type="entry name" value="BONE MORPHOGENETIC PROTEIN RECEPTOR TYPE-2"/>
    <property type="match status" value="1"/>
</dbReference>
<protein>
    <recommendedName>
        <fullName evidence="3">receptor protein serine/threonine kinase</fullName>
        <ecNumber evidence="3">2.7.11.30</ecNumber>
    </recommendedName>
</protein>
<keyword evidence="10 17" id="KW-0067">ATP-binding</keyword>
<dbReference type="InterPro" id="IPR000719">
    <property type="entry name" value="Prot_kinase_dom"/>
</dbReference>
<feature type="region of interest" description="Disordered" evidence="18">
    <location>
        <begin position="617"/>
        <end position="642"/>
    </location>
</feature>
<feature type="region of interest" description="Disordered" evidence="18">
    <location>
        <begin position="739"/>
        <end position="1069"/>
    </location>
</feature>
<dbReference type="Gene3D" id="2.10.60.10">
    <property type="entry name" value="CD59"/>
    <property type="match status" value="1"/>
</dbReference>
<dbReference type="OrthoDB" id="669224at2759"/>
<organism evidence="22 23">
    <name type="scientific">Gymnodraco acuticeps</name>
    <name type="common">Antarctic dragonfish</name>
    <dbReference type="NCBI Taxonomy" id="8218"/>
    <lineage>
        <taxon>Eukaryota</taxon>
        <taxon>Metazoa</taxon>
        <taxon>Chordata</taxon>
        <taxon>Craniata</taxon>
        <taxon>Vertebrata</taxon>
        <taxon>Euteleostomi</taxon>
        <taxon>Actinopterygii</taxon>
        <taxon>Neopterygii</taxon>
        <taxon>Teleostei</taxon>
        <taxon>Neoteleostei</taxon>
        <taxon>Acanthomorphata</taxon>
        <taxon>Eupercaria</taxon>
        <taxon>Perciformes</taxon>
        <taxon>Notothenioidei</taxon>
        <taxon>Bathydraconidae</taxon>
        <taxon>Gymnodraco</taxon>
    </lineage>
</organism>
<evidence type="ECO:0000259" key="21">
    <source>
        <dbReference type="PROSITE" id="PS50011"/>
    </source>
</evidence>
<evidence type="ECO:0000256" key="16">
    <source>
        <dbReference type="ARBA" id="ARBA00048773"/>
    </source>
</evidence>
<dbReference type="GO" id="GO:0001944">
    <property type="term" value="P:vasculature development"/>
    <property type="evidence" value="ECO:0007669"/>
    <property type="project" value="TreeGrafter"/>
</dbReference>
<feature type="compositionally biased region" description="Basic and acidic residues" evidence="18">
    <location>
        <begin position="1029"/>
        <end position="1045"/>
    </location>
</feature>
<dbReference type="InterPro" id="IPR011009">
    <property type="entry name" value="Kinase-like_dom_sf"/>
</dbReference>
<feature type="compositionally biased region" description="Polar residues" evidence="18">
    <location>
        <begin position="802"/>
        <end position="1028"/>
    </location>
</feature>
<evidence type="ECO:0000313" key="23">
    <source>
        <dbReference type="RefSeq" id="XP_034085103.1"/>
    </source>
</evidence>
<dbReference type="Gene3D" id="3.30.200.20">
    <property type="entry name" value="Phosphorylase Kinase, domain 1"/>
    <property type="match status" value="1"/>
</dbReference>
<keyword evidence="14" id="KW-0325">Glycoprotein</keyword>
<dbReference type="SUPFAM" id="SSF56112">
    <property type="entry name" value="Protein kinase-like (PK-like)"/>
    <property type="match status" value="1"/>
</dbReference>
<dbReference type="InterPro" id="IPR045860">
    <property type="entry name" value="Snake_toxin-like_sf"/>
</dbReference>
<feature type="region of interest" description="Disordered" evidence="18">
    <location>
        <begin position="1184"/>
        <end position="1224"/>
    </location>
</feature>
<feature type="compositionally biased region" description="Polar residues" evidence="18">
    <location>
        <begin position="617"/>
        <end position="638"/>
    </location>
</feature>
<dbReference type="InterPro" id="IPR000333">
    <property type="entry name" value="TGFB_receptor"/>
</dbReference>
<evidence type="ECO:0000256" key="1">
    <source>
        <dbReference type="ARBA" id="ARBA00004479"/>
    </source>
</evidence>
<evidence type="ECO:0000256" key="3">
    <source>
        <dbReference type="ARBA" id="ARBA00012401"/>
    </source>
</evidence>
<dbReference type="AlphaFoldDB" id="A0A6P8VFM2"/>
<feature type="compositionally biased region" description="Polar residues" evidence="18">
    <location>
        <begin position="1046"/>
        <end position="1062"/>
    </location>
</feature>
<dbReference type="GO" id="GO:0043235">
    <property type="term" value="C:receptor complex"/>
    <property type="evidence" value="ECO:0007669"/>
    <property type="project" value="TreeGrafter"/>
</dbReference>
<dbReference type="GO" id="GO:0005886">
    <property type="term" value="C:plasma membrane"/>
    <property type="evidence" value="ECO:0007669"/>
    <property type="project" value="TreeGrafter"/>
</dbReference>
<reference evidence="23" key="1">
    <citation type="submission" date="2025-08" db="UniProtKB">
        <authorList>
            <consortium name="RefSeq"/>
        </authorList>
    </citation>
    <scope>IDENTIFICATION</scope>
</reference>
<name>A0A6P8VFM2_GYMAC</name>
<feature type="domain" description="Protein kinase" evidence="21">
    <location>
        <begin position="194"/>
        <end position="498"/>
    </location>
</feature>
<keyword evidence="8 17" id="KW-0547">Nucleotide-binding</keyword>
<dbReference type="PROSITE" id="PS00107">
    <property type="entry name" value="PROTEIN_KINASE_ATP"/>
    <property type="match status" value="1"/>
</dbReference>
<dbReference type="Pfam" id="PF00069">
    <property type="entry name" value="Pkinase"/>
    <property type="match status" value="1"/>
</dbReference>
<sequence length="1224" mass="134153">MASVLAVCFLLLPAAIGLQVRECAFTEQPQALEPHSTAANERGEVQENGTVRCIHGSRCYGVWQKRPDGEIHLEGQGCWPNAEDQQECNGDRCLVTATPSHIQTESYRFCCCNRDLCNTEFSEAPPPERPPDQRHTDQQLLRRGEAAFIALATLAMAAVVIVALFLGYCMMKGKQKHSLWAEDEMEAANTAEDLQLLELIGQGRYGTVFRGSLNERCVAVKLFSSANRQSFTNERSIYGLPLLQLHDNIARFLAADERTNAEGRAEFLILMEYYPHGCLSSYLSHHTVDWSTCCRMTHGVTRGLAFLHTELHRAGESKPGVAHRDVSSRNVLLRSDLSCVLADFGLSMALTGSRPPRPGDPDTMAISEVGTVRYMAPEVLGGALDLRDCASALKQVDVYALGLLYWESFRRCSQLFTGEAVPEHQLAFQAELGNHPSFQEMQILVNRNKFRPRFPESWRSSSPALSSLMETMEDCWDPDAEARLTAQCAEERLCDLTLHSHRIGPPPVGPASSQDLGVVKNLHGDDFASSVVKTTTSGAEASGRNSITHTGGAVPRVCLQRTQEDLDTSKLDPEQVDQNLNLSFDARVMEDHHPAELLNYQVLQSLALQGELGAAGSSSLHPLPKQQNLPQRPTSLHLQNPDPASCRLKLGRHRSNLKQVETGIAKMNTVTVATATEPHQVTTVTKTSVTHGYSAGVPVLVVNSLMLMEDEENRTNLLNPSLDEHAPLLRRDPDLHQASETRSNVNNNNNNNRIQPQGLRPEPHLESQSSSKPEPHLESQSSSKSEPHLESQSYSKPEPHPESQSSSKPEPHPESQSSFKPHLESQSSSKPEPHLESQSSSKPEPHPESQSSSKPEPHPESQSSFKPHLESQSSSKPEPHLESQSSSKPEPHPESQSSSKPEPHLDSQSSSKPEPHLESQSSFKPESHLESQSSSKPEPPLESQSSSKPEPHLESQSSSKPEPHLESQSSSKPEPHLESQSSSKPEPHLESQSSSKPEPPLESQSSKPEPHLESQSSKPEPPLESQSSKPERHLESQSSKPEPHLESQSSKPEPHLESQSSKTEPHLDSELGPCVIRSLCIAPVLVPVCRDPDPGSAKPPGATSSSRAGPSAAQNLDPAPGDPKPAAFGSLEDLESTESPALEPAGLRERPWSLNLSSSGLLSDSSLKIKRRVKTPYTLKKWRPASWGVPSEATSCREFSRQRAGSVSRVRPSRATTSDPNSCF</sequence>
<dbReference type="Gene3D" id="1.10.510.10">
    <property type="entry name" value="Transferase(Phosphotransferase) domain 1"/>
    <property type="match status" value="1"/>
</dbReference>
<evidence type="ECO:0000256" key="17">
    <source>
        <dbReference type="PROSITE-ProRule" id="PRU10141"/>
    </source>
</evidence>
<keyword evidence="11 19" id="KW-1133">Transmembrane helix</keyword>
<evidence type="ECO:0000256" key="4">
    <source>
        <dbReference type="ARBA" id="ARBA00022527"/>
    </source>
</evidence>
<evidence type="ECO:0000256" key="20">
    <source>
        <dbReference type="SAM" id="SignalP"/>
    </source>
</evidence>
<evidence type="ECO:0000256" key="9">
    <source>
        <dbReference type="ARBA" id="ARBA00022777"/>
    </source>
</evidence>
<dbReference type="EC" id="2.7.11.30" evidence="3"/>
<evidence type="ECO:0000256" key="10">
    <source>
        <dbReference type="ARBA" id="ARBA00022840"/>
    </source>
</evidence>
<evidence type="ECO:0000256" key="12">
    <source>
        <dbReference type="ARBA" id="ARBA00023136"/>
    </source>
</evidence>
<keyword evidence="6 19" id="KW-0812">Transmembrane</keyword>
<comment type="subcellular location">
    <subcellularLocation>
        <location evidence="1">Membrane</location>
        <topology evidence="1">Single-pass type I membrane protein</topology>
    </subcellularLocation>
</comment>